<dbReference type="AlphaFoldDB" id="A7X9B1"/>
<evidence type="ECO:0000256" key="2">
    <source>
        <dbReference type="SAM" id="SignalP"/>
    </source>
</evidence>
<gene>
    <name evidence="3" type="primary">mtsF</name>
</gene>
<keyword evidence="2" id="KW-0732">Signal</keyword>
<dbReference type="Gene3D" id="2.60.120.380">
    <property type="match status" value="1"/>
</dbReference>
<evidence type="ECO:0000256" key="1">
    <source>
        <dbReference type="SAM" id="MobiDB-lite"/>
    </source>
</evidence>
<reference evidence="3" key="1">
    <citation type="journal article" date="2007" name="J. Bacteriol.">
        <title>New locus important for Myxococcus social motility and development.</title>
        <authorList>
            <person name="Zhang C.Y."/>
            <person name="Cai K."/>
            <person name="Liu H."/>
            <person name="Zhang Y."/>
            <person name="Pan H.W."/>
            <person name="Wang B."/>
            <person name="Wu Z.H."/>
            <person name="Hu W."/>
            <person name="Li Y.Z."/>
        </authorList>
    </citation>
    <scope>NUCLEOTIDE SEQUENCE</scope>
    <source>
        <strain evidence="3">HW-1</strain>
    </source>
</reference>
<name>A7X9B1_MYXFH</name>
<evidence type="ECO:0000313" key="3">
    <source>
        <dbReference type="EMBL" id="ABQ53167.1"/>
    </source>
</evidence>
<proteinExistence type="predicted"/>
<accession>A7X9B1</accession>
<protein>
    <submittedName>
        <fullName evidence="3">MtsF</fullName>
    </submittedName>
</protein>
<feature type="chain" id="PRO_5002717625" evidence="2">
    <location>
        <begin position="23"/>
        <end position="798"/>
    </location>
</feature>
<feature type="signal peptide" evidence="2">
    <location>
        <begin position="1"/>
        <end position="22"/>
    </location>
</feature>
<organism evidence="3">
    <name type="scientific">Myxococcus fulvus (strain ATCC BAA-855 / HW-1)</name>
    <dbReference type="NCBI Taxonomy" id="483219"/>
    <lineage>
        <taxon>Bacteria</taxon>
        <taxon>Pseudomonadati</taxon>
        <taxon>Myxococcota</taxon>
        <taxon>Myxococcia</taxon>
        <taxon>Myxococcales</taxon>
        <taxon>Cystobacterineae</taxon>
        <taxon>Myxococcaceae</taxon>
        <taxon>Myxococcus</taxon>
    </lineage>
</organism>
<dbReference type="PROSITE" id="PS51257">
    <property type="entry name" value="PROKAR_LIPOPROTEIN"/>
    <property type="match status" value="1"/>
</dbReference>
<feature type="region of interest" description="Disordered" evidence="1">
    <location>
        <begin position="323"/>
        <end position="342"/>
    </location>
</feature>
<sequence>MPTSVRLLPLTLLVLAACSSGGGETPDAGTPAVEDLCNSREDALTRPECELKPGEPLERFLALDSEPRAGDQDWYRIVLPAGTNARTLLNVNGAYLAASTAVNLSVTILGPLPNGEEGALAKKEDKHAQGAPRPVDIVLPLRDGLENQTLLVLVQDAPDVPSRPNYDARNKYRLTVRIDQNPDEQEPNDTHETATPLVLTQSGELLMGASTGYLATDNDVDHYTFDLEAGKIVYVRVVAPNLDFVPNWRLSYELWRPGFTEKEDEGVVLPQVRGGELATARKIKVGHAGRWTLVVKGYRGTNDRDTAQGDLTQPYEVEVRVLEEEDPQDQTTPDVPDDHDDNDKVQWATTRNLSAATPGGTGSAVSFTGRLGYISDRDWYAVQLPAFGTSSLLRYRLVPLDSGGRFPTLPVTASRVLHVFTLSAVGDNLNEWRENCATRPEVCPRDFSENPDARALVDGFCRRTDLPAPMCVHSSREEAVDNARFTGLSNFRGVIPVPAHAGVVTYYFLVQDNGSWVDDRDYRLEVSWDAEDADELARYVDGAEAPVQRPMASTTAFPAPPDTAEFSVSGQLSHGHGRLRSGTDRLNGLGVRGPLDYDAVPSDVDSYVFDLPTVPPPEDRTWLLQWEVQKLADGGTPHGLALDLTFCDADAPDAGTGSCVPVRAGNRGPLTLGYRSDALRAWHTPANAGTSSLQPLYQLEDRPGSTVVTLAPYACGCLERRFIRGGTLRVDVPASERLDYERVDYTLRTGHGDYPQSYPVDGGTTVACPAVTDGGTTPDGDGGVIQNYAGGCNFTYQP</sequence>
<dbReference type="EMBL" id="EF371498">
    <property type="protein sequence ID" value="ABQ53167.1"/>
    <property type="molecule type" value="Genomic_DNA"/>
</dbReference>